<reference evidence="1 2" key="1">
    <citation type="submission" date="2021-03" db="EMBL/GenBank/DDBJ databases">
        <title>Whole genome shotgun sequence of Actinoplanes toevensis NBRC 105298.</title>
        <authorList>
            <person name="Komaki H."/>
            <person name="Tamura T."/>
        </authorList>
    </citation>
    <scope>NUCLEOTIDE SEQUENCE [LARGE SCALE GENOMIC DNA]</scope>
    <source>
        <strain evidence="1 2">NBRC 105298</strain>
    </source>
</reference>
<sequence>MTDLASALLGRLDNDFAAERDPVRAAAMAAYMRDQFSFAGLPAPALRAIERSAFRGLPRPSGEDLREFGLACWARPEREFQYAACDYLRKHVAAAGPEFLPVARELLVTKSWWDTVDPLATRFVGDLVRLHPLLAGVMDAWSADDNMWLVRTAILHQLHYGTETDTERLFGYCERQATHPDFFVRKAIGWALRHYARTDPAAVRAFVDTHRDRLSPLSIREATKHL</sequence>
<dbReference type="Proteomes" id="UP000677082">
    <property type="component" value="Unassembled WGS sequence"/>
</dbReference>
<dbReference type="PANTHER" id="PTHR34070">
    <property type="entry name" value="ARMADILLO-TYPE FOLD"/>
    <property type="match status" value="1"/>
</dbReference>
<dbReference type="InterPro" id="IPR014825">
    <property type="entry name" value="DNA_alkylation"/>
</dbReference>
<organism evidence="1 2">
    <name type="scientific">Paractinoplanes toevensis</name>
    <dbReference type="NCBI Taxonomy" id="571911"/>
    <lineage>
        <taxon>Bacteria</taxon>
        <taxon>Bacillati</taxon>
        <taxon>Actinomycetota</taxon>
        <taxon>Actinomycetes</taxon>
        <taxon>Micromonosporales</taxon>
        <taxon>Micromonosporaceae</taxon>
        <taxon>Paractinoplanes</taxon>
    </lineage>
</organism>
<proteinExistence type="predicted"/>
<name>A0A919WB17_9ACTN</name>
<evidence type="ECO:0000313" key="1">
    <source>
        <dbReference type="EMBL" id="GIM96890.1"/>
    </source>
</evidence>
<accession>A0A919WB17</accession>
<dbReference type="AlphaFoldDB" id="A0A919WB17"/>
<dbReference type="EMBL" id="BOQN01000131">
    <property type="protein sequence ID" value="GIM96890.1"/>
    <property type="molecule type" value="Genomic_DNA"/>
</dbReference>
<dbReference type="RefSeq" id="WP_213012551.1">
    <property type="nucleotide sequence ID" value="NZ_BOQN01000131.1"/>
</dbReference>
<protein>
    <recommendedName>
        <fullName evidence="3">DNA alkylation repair protein</fullName>
    </recommendedName>
</protein>
<evidence type="ECO:0008006" key="3">
    <source>
        <dbReference type="Google" id="ProtNLM"/>
    </source>
</evidence>
<dbReference type="Gene3D" id="1.20.1660.10">
    <property type="entry name" value="Hypothetical protein (EF3068)"/>
    <property type="match status" value="1"/>
</dbReference>
<comment type="caution">
    <text evidence="1">The sequence shown here is derived from an EMBL/GenBank/DDBJ whole genome shotgun (WGS) entry which is preliminary data.</text>
</comment>
<dbReference type="SUPFAM" id="SSF48371">
    <property type="entry name" value="ARM repeat"/>
    <property type="match status" value="1"/>
</dbReference>
<dbReference type="Pfam" id="PF08713">
    <property type="entry name" value="DNA_alkylation"/>
    <property type="match status" value="1"/>
</dbReference>
<keyword evidence="2" id="KW-1185">Reference proteome</keyword>
<dbReference type="PANTHER" id="PTHR34070:SF1">
    <property type="entry name" value="DNA ALKYLATION REPAIR PROTEIN"/>
    <property type="match status" value="1"/>
</dbReference>
<dbReference type="InterPro" id="IPR016024">
    <property type="entry name" value="ARM-type_fold"/>
</dbReference>
<gene>
    <name evidence="1" type="ORF">Ato02nite_086830</name>
</gene>
<evidence type="ECO:0000313" key="2">
    <source>
        <dbReference type="Proteomes" id="UP000677082"/>
    </source>
</evidence>
<dbReference type="Gene3D" id="1.25.40.290">
    <property type="entry name" value="ARM repeat domains"/>
    <property type="match status" value="1"/>
</dbReference>
<dbReference type="CDD" id="cd07064">
    <property type="entry name" value="AlkD_like_1"/>
    <property type="match status" value="1"/>
</dbReference>